<feature type="transmembrane region" description="Helical" evidence="8">
    <location>
        <begin position="221"/>
        <end position="242"/>
    </location>
</feature>
<reference evidence="9 10" key="1">
    <citation type="submission" date="2019-10" db="EMBL/GenBank/DDBJ databases">
        <title>Description of Paenibacillus terrestris sp. nov.</title>
        <authorList>
            <person name="Carlier A."/>
            <person name="Qi S."/>
        </authorList>
    </citation>
    <scope>NUCLEOTIDE SEQUENCE [LARGE SCALE GENOMIC DNA]</scope>
    <source>
        <strain evidence="9 10">LMG 31458</strain>
    </source>
</reference>
<evidence type="ECO:0000256" key="2">
    <source>
        <dbReference type="ARBA" id="ARBA00008821"/>
    </source>
</evidence>
<gene>
    <name evidence="9" type="primary">uraA</name>
    <name evidence="9" type="ORF">GC098_06185</name>
</gene>
<evidence type="ECO:0000256" key="3">
    <source>
        <dbReference type="ARBA" id="ARBA00022448"/>
    </source>
</evidence>
<evidence type="ECO:0000256" key="7">
    <source>
        <dbReference type="ARBA" id="ARBA00023136"/>
    </source>
</evidence>
<feature type="transmembrane region" description="Helical" evidence="8">
    <location>
        <begin position="195"/>
        <end position="214"/>
    </location>
</feature>
<dbReference type="EMBL" id="WHOA01000038">
    <property type="protein sequence ID" value="NOU71023.1"/>
    <property type="molecule type" value="Genomic_DNA"/>
</dbReference>
<feature type="transmembrane region" description="Helical" evidence="8">
    <location>
        <begin position="77"/>
        <end position="93"/>
    </location>
</feature>
<dbReference type="PANTHER" id="PTHR42810">
    <property type="entry name" value="PURINE PERMEASE C1399.01C-RELATED"/>
    <property type="match status" value="1"/>
</dbReference>
<feature type="transmembrane region" description="Helical" evidence="8">
    <location>
        <begin position="152"/>
        <end position="175"/>
    </location>
</feature>
<dbReference type="Proteomes" id="UP000616779">
    <property type="component" value="Unassembled WGS sequence"/>
</dbReference>
<evidence type="ECO:0000313" key="10">
    <source>
        <dbReference type="Proteomes" id="UP000616779"/>
    </source>
</evidence>
<proteinExistence type="inferred from homology"/>
<dbReference type="NCBIfam" id="NF007995">
    <property type="entry name" value="PRK10720.1"/>
    <property type="match status" value="1"/>
</dbReference>
<dbReference type="Pfam" id="PF00860">
    <property type="entry name" value="Xan_ur_permease"/>
    <property type="match status" value="1"/>
</dbReference>
<comment type="subcellular location">
    <subcellularLocation>
        <location evidence="1">Cell membrane</location>
        <topology evidence="1">Multi-pass membrane protein</topology>
    </subcellularLocation>
</comment>
<evidence type="ECO:0000256" key="5">
    <source>
        <dbReference type="ARBA" id="ARBA00022692"/>
    </source>
</evidence>
<evidence type="ECO:0000256" key="1">
    <source>
        <dbReference type="ARBA" id="ARBA00004651"/>
    </source>
</evidence>
<feature type="transmembrane region" description="Helical" evidence="8">
    <location>
        <begin position="405"/>
        <end position="424"/>
    </location>
</feature>
<dbReference type="InterPro" id="IPR006042">
    <property type="entry name" value="Xan_ur_permease"/>
</dbReference>
<dbReference type="InterPro" id="IPR006043">
    <property type="entry name" value="NCS2"/>
</dbReference>
<organism evidence="9 10">
    <name type="scientific">Paenibacillus phytorum</name>
    <dbReference type="NCBI Taxonomy" id="2654977"/>
    <lineage>
        <taxon>Bacteria</taxon>
        <taxon>Bacillati</taxon>
        <taxon>Bacillota</taxon>
        <taxon>Bacilli</taxon>
        <taxon>Bacillales</taxon>
        <taxon>Paenibacillaceae</taxon>
        <taxon>Paenibacillus</taxon>
    </lineage>
</organism>
<feature type="transmembrane region" description="Helical" evidence="8">
    <location>
        <begin position="371"/>
        <end position="393"/>
    </location>
</feature>
<evidence type="ECO:0000313" key="9">
    <source>
        <dbReference type="EMBL" id="NOU71023.1"/>
    </source>
</evidence>
<comment type="similarity">
    <text evidence="2">Belongs to the nucleobase:cation symporter-2 (NCS2) (TC 2.A.40) family.</text>
</comment>
<dbReference type="PANTHER" id="PTHR42810:SF4">
    <property type="entry name" value="URIC ACID TRANSPORTER UACT"/>
    <property type="match status" value="1"/>
</dbReference>
<feature type="transmembrane region" description="Helical" evidence="8">
    <location>
        <begin position="430"/>
        <end position="448"/>
    </location>
</feature>
<name>A0ABX1XR51_9BACL</name>
<dbReference type="NCBIfam" id="TIGR00801">
    <property type="entry name" value="ncs2"/>
    <property type="match status" value="1"/>
</dbReference>
<accession>A0ABX1XR51</accession>
<feature type="transmembrane region" description="Helical" evidence="8">
    <location>
        <begin position="124"/>
        <end position="145"/>
    </location>
</feature>
<keyword evidence="7 8" id="KW-0472">Membrane</keyword>
<keyword evidence="5 8" id="KW-0812">Transmembrane</keyword>
<keyword evidence="4" id="KW-1003">Cell membrane</keyword>
<feature type="transmembrane region" description="Helical" evidence="8">
    <location>
        <begin position="100"/>
        <end position="118"/>
    </location>
</feature>
<feature type="transmembrane region" description="Helical" evidence="8">
    <location>
        <begin position="340"/>
        <end position="365"/>
    </location>
</feature>
<sequence length="456" mass="48277">MPLNSLIEFLIIISFFHPNYGKISYDKFKKGVPTVSRIIQVDERPSIGESIPLSLQHLFAMFGSTVLVPILFHVDPATILLMNGIGTLLYIFITKGKIPAFLGSSFAFLSPVFLVIASKGYSSALGGFLVVGLIFTIIALLIRVVGTRWIDVVFPPAAMGAIVSVIGLELVPTAATMAGLIPPANLKEVWVPDPIVISVSIITFLVGVVGSIVFRGLLKVIPILVAIVVGYVLATLLGLVHISETLGAAQWFRLPTFYSPTFDLASILIIAPAALVVIAEHIGHLIVTGNMVGKDLSKDPGLSRSLLGNGISTMLSSLVGSTPNTTYGENIGVMAISRVYSVWVIGGAAILAIVLSFVGKISALIQTIPTPVMGGVSLLLFGIIAASGIRMLVETKVDYSKPVNLILTTVVLVIGLSGATLKLGHFELKGMALATIVAILLSLFFKLLEVLKLSND</sequence>
<keyword evidence="3" id="KW-0813">Transport</keyword>
<keyword evidence="10" id="KW-1185">Reference proteome</keyword>
<evidence type="ECO:0000256" key="6">
    <source>
        <dbReference type="ARBA" id="ARBA00022989"/>
    </source>
</evidence>
<protein>
    <submittedName>
        <fullName evidence="9">Uracil permease</fullName>
    </submittedName>
</protein>
<evidence type="ECO:0000256" key="8">
    <source>
        <dbReference type="SAM" id="Phobius"/>
    </source>
</evidence>
<comment type="caution">
    <text evidence="9">The sequence shown here is derived from an EMBL/GenBank/DDBJ whole genome shotgun (WGS) entry which is preliminary data.</text>
</comment>
<keyword evidence="6 8" id="KW-1133">Transmembrane helix</keyword>
<evidence type="ECO:0000256" key="4">
    <source>
        <dbReference type="ARBA" id="ARBA00022475"/>
    </source>
</evidence>
<dbReference type="PROSITE" id="PS01116">
    <property type="entry name" value="XANTH_URACIL_PERMASE"/>
    <property type="match status" value="1"/>
</dbReference>
<feature type="transmembrane region" description="Helical" evidence="8">
    <location>
        <begin position="262"/>
        <end position="287"/>
    </location>
</feature>